<organism evidence="2 3">
    <name type="scientific">Skeletonema marinoi</name>
    <dbReference type="NCBI Taxonomy" id="267567"/>
    <lineage>
        <taxon>Eukaryota</taxon>
        <taxon>Sar</taxon>
        <taxon>Stramenopiles</taxon>
        <taxon>Ochrophyta</taxon>
        <taxon>Bacillariophyta</taxon>
        <taxon>Coscinodiscophyceae</taxon>
        <taxon>Thalassiosirophycidae</taxon>
        <taxon>Thalassiosirales</taxon>
        <taxon>Skeletonemataceae</taxon>
        <taxon>Skeletonema</taxon>
        <taxon>Skeletonema marinoi-dohrnii complex</taxon>
    </lineage>
</organism>
<reference evidence="2" key="1">
    <citation type="submission" date="2023-06" db="EMBL/GenBank/DDBJ databases">
        <title>Survivors Of The Sea: Transcriptome response of Skeletonema marinoi to long-term dormancy.</title>
        <authorList>
            <person name="Pinder M.I.M."/>
            <person name="Kourtchenko O."/>
            <person name="Robertson E.K."/>
            <person name="Larsson T."/>
            <person name="Maumus F."/>
            <person name="Osuna-Cruz C.M."/>
            <person name="Vancaester E."/>
            <person name="Stenow R."/>
            <person name="Vandepoele K."/>
            <person name="Ploug H."/>
            <person name="Bruchert V."/>
            <person name="Godhe A."/>
            <person name="Topel M."/>
        </authorList>
    </citation>
    <scope>NUCLEOTIDE SEQUENCE</scope>
    <source>
        <strain evidence="2">R05AC</strain>
    </source>
</reference>
<comment type="caution">
    <text evidence="2">The sequence shown here is derived from an EMBL/GenBank/DDBJ whole genome shotgun (WGS) entry which is preliminary data.</text>
</comment>
<protein>
    <submittedName>
        <fullName evidence="2">Uncharacterized protein</fullName>
    </submittedName>
</protein>
<evidence type="ECO:0000313" key="2">
    <source>
        <dbReference type="EMBL" id="KAK1737328.1"/>
    </source>
</evidence>
<name>A0AAD8Y1A1_9STRA</name>
<sequence>MVQRRDDTCERDEADHQMKNRYAVSLYNLSVQEKNIEEYKVEIKRCQRALKKFSSERQKQKVTSELLHYKTELEKANKEVAQIKKSIDRRARAMSSTPKTKEDAETWELIAKYAAQELATHQEELAAIQEKMEDTKKQIEAVRAASTRISEEVFDEDEIQGRGCCAGTESYVDAVSYWFTVE</sequence>
<evidence type="ECO:0000313" key="3">
    <source>
        <dbReference type="Proteomes" id="UP001224775"/>
    </source>
</evidence>
<accession>A0AAD8Y1A1</accession>
<feature type="coiled-coil region" evidence="1">
    <location>
        <begin position="29"/>
        <end position="145"/>
    </location>
</feature>
<dbReference type="AlphaFoldDB" id="A0AAD8Y1A1"/>
<keyword evidence="3" id="KW-1185">Reference proteome</keyword>
<gene>
    <name evidence="2" type="ORF">QTG54_012195</name>
</gene>
<dbReference type="EMBL" id="JATAAI010000026">
    <property type="protein sequence ID" value="KAK1737328.1"/>
    <property type="molecule type" value="Genomic_DNA"/>
</dbReference>
<proteinExistence type="predicted"/>
<dbReference type="Proteomes" id="UP001224775">
    <property type="component" value="Unassembled WGS sequence"/>
</dbReference>
<evidence type="ECO:0000256" key="1">
    <source>
        <dbReference type="SAM" id="Coils"/>
    </source>
</evidence>
<keyword evidence="1" id="KW-0175">Coiled coil</keyword>